<dbReference type="Gene3D" id="1.50.10.10">
    <property type="match status" value="1"/>
</dbReference>
<evidence type="ECO:0000256" key="10">
    <source>
        <dbReference type="PIRSR" id="PIRSR601382-1"/>
    </source>
</evidence>
<comment type="pathway">
    <text evidence="2">Protein modification; protein glycosylation.</text>
</comment>
<feature type="active site" description="Proton donor" evidence="10">
    <location>
        <position position="191"/>
    </location>
</feature>
<protein>
    <recommendedName>
        <fullName evidence="13">alpha-1,2-Mannosidase</fullName>
        <ecNumber evidence="13">3.2.1.-</ecNumber>
    </recommendedName>
</protein>
<dbReference type="PANTHER" id="PTHR11742:SF55">
    <property type="entry name" value="ENDOPLASMIC RETICULUM MANNOSYL-OLIGOSACCHARIDE 1,2-ALPHA-MANNOSIDASE"/>
    <property type="match status" value="1"/>
</dbReference>
<evidence type="ECO:0000256" key="11">
    <source>
        <dbReference type="PIRSR" id="PIRSR601382-2"/>
    </source>
</evidence>
<sequence length="666" mass="75820">MSWPKVRQRWRIPILIAVVVLVVLQYLAFSIHESSNSGSQFNHDLGDAYEQDARVSSKPGAEVEEKVTEEKPHTVLQGVEGFNPRLPKIQRPQVDESPEAQVVREYRQQAVKNAFNHTWTGYRKYAFKHDEVKPNSNGTVDGFGGWGATLVDSLSTMLVMGFQEEFNEAVQAIEGINYNRTVNSVPISVFETIIRHLGGLLSAYELSGHEILLTKAEELGQVLIPAFDTPYDLPHHWWYLESRMSRDNFTLIAEVGTVQLEFMTLSHYTGDPQYARKAQRITDYVESMGIKQNMHIPGLYPTTMDVGRGDFTNSISSFGGAGDSAFEYFLKQYLLVDGTVPQYKRMYIESMEGMRRYLLRQLPQSDLLYLTPYNTVSRSPEFVMDHLTLLFMNLVKKSCFVPGMLAIGSKLFDREEDMLIAKGLLETCVFMYQSSATGLCPERWTYYELKTEVFNGKTYNKSLKEIRRDRFLLFHPDADEAQIAANEAQEAARDTIYHSPPPGKNTTEDIATAVGKRPAMSNNRRGGDLMYLLRPETVESLYVLYRITGDPKYQEYGWEIFEAIEKYCKTPTAYSSIRSVDFVPTEDVGVDTNQNDSMESFFMAETLKYLYLLFSEDDVISLDKFVFNTEAHPLMRRPWTSDSAASINYVAPVQQTVFTASASNDS</sequence>
<dbReference type="PRINTS" id="PR00747">
    <property type="entry name" value="GLYHDRLASE47"/>
</dbReference>
<comment type="cofactor">
    <cofactor evidence="1 11">
        <name>Ca(2+)</name>
        <dbReference type="ChEBI" id="CHEBI:29108"/>
    </cofactor>
</comment>
<evidence type="ECO:0000256" key="1">
    <source>
        <dbReference type="ARBA" id="ARBA00001913"/>
    </source>
</evidence>
<dbReference type="GO" id="GO:0005783">
    <property type="term" value="C:endoplasmic reticulum"/>
    <property type="evidence" value="ECO:0007669"/>
    <property type="project" value="TreeGrafter"/>
</dbReference>
<dbReference type="GO" id="GO:0004571">
    <property type="term" value="F:mannosyl-oligosaccharide 1,2-alpha-mannosidase activity"/>
    <property type="evidence" value="ECO:0007669"/>
    <property type="project" value="UniProtKB-EC"/>
</dbReference>
<reference evidence="16" key="1">
    <citation type="submission" date="2020-12" db="EMBL/GenBank/DDBJ databases">
        <title>Metabolic potential, ecology and presence of endohyphal bacteria is reflected in genomic diversity of Mucoromycotina.</title>
        <authorList>
            <person name="Muszewska A."/>
            <person name="Okrasinska A."/>
            <person name="Steczkiewicz K."/>
            <person name="Drgas O."/>
            <person name="Orlowska M."/>
            <person name="Perlinska-Lenart U."/>
            <person name="Aleksandrzak-Piekarczyk T."/>
            <person name="Szatraj K."/>
            <person name="Zielenkiewicz U."/>
            <person name="Pilsyk S."/>
            <person name="Malc E."/>
            <person name="Mieczkowski P."/>
            <person name="Kruszewska J.S."/>
            <person name="Biernat P."/>
            <person name="Pawlowska J."/>
        </authorList>
    </citation>
    <scope>NUCLEOTIDE SEQUENCE</scope>
    <source>
        <strain evidence="16">WA0000051536</strain>
    </source>
</reference>
<feature type="region of interest" description="Disordered" evidence="14">
    <location>
        <begin position="51"/>
        <end position="70"/>
    </location>
</feature>
<dbReference type="InterPro" id="IPR012341">
    <property type="entry name" value="6hp_glycosidase-like_sf"/>
</dbReference>
<comment type="caution">
    <text evidence="16">The sequence shown here is derived from an EMBL/GenBank/DDBJ whole genome shotgun (WGS) entry which is preliminary data.</text>
</comment>
<evidence type="ECO:0000256" key="13">
    <source>
        <dbReference type="RuleBase" id="RU361193"/>
    </source>
</evidence>
<dbReference type="SUPFAM" id="SSF48225">
    <property type="entry name" value="Seven-hairpin glycosidases"/>
    <property type="match status" value="1"/>
</dbReference>
<evidence type="ECO:0000256" key="2">
    <source>
        <dbReference type="ARBA" id="ARBA00004922"/>
    </source>
</evidence>
<dbReference type="Proteomes" id="UP000612746">
    <property type="component" value="Unassembled WGS sequence"/>
</dbReference>
<keyword evidence="13" id="KW-0326">Glycosidase</keyword>
<proteinExistence type="inferred from homology"/>
<dbReference type="InterPro" id="IPR050749">
    <property type="entry name" value="Glycosyl_Hydrolase_47"/>
</dbReference>
<keyword evidence="17" id="KW-1185">Reference proteome</keyword>
<evidence type="ECO:0000256" key="3">
    <source>
        <dbReference type="ARBA" id="ARBA00007658"/>
    </source>
</evidence>
<comment type="similarity">
    <text evidence="3 13">Belongs to the glycosyl hydrolase 47 family.</text>
</comment>
<feature type="non-terminal residue" evidence="16">
    <location>
        <position position="1"/>
    </location>
</feature>
<keyword evidence="5 13" id="KW-0378">Hydrolase</keyword>
<keyword evidence="15" id="KW-0472">Membrane</keyword>
<evidence type="ECO:0000256" key="14">
    <source>
        <dbReference type="SAM" id="MobiDB-lite"/>
    </source>
</evidence>
<feature type="transmembrane region" description="Helical" evidence="15">
    <location>
        <begin position="12"/>
        <end position="31"/>
    </location>
</feature>
<evidence type="ECO:0000256" key="15">
    <source>
        <dbReference type="SAM" id="Phobius"/>
    </source>
</evidence>
<dbReference type="InterPro" id="IPR036026">
    <property type="entry name" value="Seven-hairpin_glycosidases"/>
</dbReference>
<dbReference type="AlphaFoldDB" id="A0A8H7Q966"/>
<evidence type="ECO:0000313" key="17">
    <source>
        <dbReference type="Proteomes" id="UP000612746"/>
    </source>
</evidence>
<dbReference type="OrthoDB" id="8118055at2759"/>
<dbReference type="GO" id="GO:0036503">
    <property type="term" value="P:ERAD pathway"/>
    <property type="evidence" value="ECO:0007669"/>
    <property type="project" value="UniProtKB-ARBA"/>
</dbReference>
<keyword evidence="7 12" id="KW-1015">Disulfide bond</keyword>
<keyword evidence="6 11" id="KW-0106">Calcium</keyword>
<evidence type="ECO:0000256" key="7">
    <source>
        <dbReference type="ARBA" id="ARBA00023157"/>
    </source>
</evidence>
<accession>A0A8H7Q966</accession>
<feature type="active site" evidence="10">
    <location>
        <position position="323"/>
    </location>
</feature>
<dbReference type="PANTHER" id="PTHR11742">
    <property type="entry name" value="MANNOSYL-OLIGOSACCHARIDE ALPHA-1,2-MANNOSIDASE-RELATED"/>
    <property type="match status" value="1"/>
</dbReference>
<dbReference type="InterPro" id="IPR001382">
    <property type="entry name" value="Glyco_hydro_47"/>
</dbReference>
<dbReference type="GO" id="GO:0016020">
    <property type="term" value="C:membrane"/>
    <property type="evidence" value="ECO:0007669"/>
    <property type="project" value="InterPro"/>
</dbReference>
<feature type="active site" evidence="10">
    <location>
        <position position="536"/>
    </location>
</feature>
<feature type="binding site" evidence="11">
    <location>
        <position position="629"/>
    </location>
    <ligand>
        <name>Ca(2+)</name>
        <dbReference type="ChEBI" id="CHEBI:29108"/>
    </ligand>
</feature>
<evidence type="ECO:0000256" key="9">
    <source>
        <dbReference type="ARBA" id="ARBA00048605"/>
    </source>
</evidence>
<evidence type="ECO:0000256" key="8">
    <source>
        <dbReference type="ARBA" id="ARBA00047669"/>
    </source>
</evidence>
<dbReference type="EMBL" id="JAEPRA010000002">
    <property type="protein sequence ID" value="KAG2188126.1"/>
    <property type="molecule type" value="Genomic_DNA"/>
</dbReference>
<dbReference type="GO" id="GO:0005509">
    <property type="term" value="F:calcium ion binding"/>
    <property type="evidence" value="ECO:0007669"/>
    <property type="project" value="InterPro"/>
</dbReference>
<feature type="active site" description="Proton donor" evidence="10">
    <location>
        <position position="442"/>
    </location>
</feature>
<evidence type="ECO:0000256" key="5">
    <source>
        <dbReference type="ARBA" id="ARBA00022801"/>
    </source>
</evidence>
<dbReference type="EC" id="3.2.1.-" evidence="13"/>
<keyword evidence="15" id="KW-0812">Transmembrane</keyword>
<comment type="catalytic activity">
    <reaction evidence="8">
        <text>N(4)-(alpha-D-Man-(1-&gt;2)-alpha-D-Man-(1-&gt;2)-alpha-D-Man-(1-&gt;3)-[alpha-D-Man-(1-&gt;3)-[alpha-D-Man-(1-&gt;2)-alpha-D-Man-(1-&gt;6)]-alpha-D-Man-(1-&gt;6)]-beta-D-Man-(1-&gt;4)-beta-D-GlcNAc-(1-&gt;4)-beta-D-GlcNAc)-L-asparaginyl-[protein] (N-glucan mannose isomer 8A1,2,3B1,3) + 3 H2O = N(4)-(alpha-D-Man-(1-&gt;3)-[alpha-D-Man-(1-&gt;3)-[alpha-D-Man-(1-&gt;6)]-alpha-D-Man-(1-&gt;6)]-beta-D-Man-(1-&gt;4)-beta-D-GlcNAc-(1-&gt;4)-beta-D-GlcNAc)-L-asparaginyl-[protein] (N-glucan mannose isomer 5A1,2) + 3 beta-D-mannose</text>
        <dbReference type="Rhea" id="RHEA:56028"/>
        <dbReference type="Rhea" id="RHEA-COMP:14358"/>
        <dbReference type="Rhea" id="RHEA-COMP:14367"/>
        <dbReference type="ChEBI" id="CHEBI:15377"/>
        <dbReference type="ChEBI" id="CHEBI:28563"/>
        <dbReference type="ChEBI" id="CHEBI:59087"/>
        <dbReference type="ChEBI" id="CHEBI:60628"/>
        <dbReference type="EC" id="3.2.1.113"/>
    </reaction>
</comment>
<gene>
    <name evidence="16" type="ORF">INT44_000877</name>
</gene>
<name>A0A8H7Q966_9FUNG</name>
<evidence type="ECO:0000256" key="4">
    <source>
        <dbReference type="ARBA" id="ARBA00022723"/>
    </source>
</evidence>
<keyword evidence="4 11" id="KW-0479">Metal-binding</keyword>
<comment type="catalytic activity">
    <reaction evidence="9">
        <text>N(4)-(alpha-D-Man-(1-&gt;2)-alpha-D-Man-(1-&gt;2)-alpha-D-Man-(1-&gt;3)-[alpha-D-Man-(1-&gt;2)-alpha-D-Man-(1-&gt;3)-[alpha-D-Man-(1-&gt;2)-alpha-D-Man-(1-&gt;6)]-alpha-D-Man-(1-&gt;6)]-beta-D-Man-(1-&gt;4)-beta-D-GlcNAc-(1-&gt;4)-beta-D-GlcNAc)-L-asparaginyl-[protein] (N-glucan mannose isomer 9A1,2,3B1,2,3) + 4 H2O = N(4)-(alpha-D-Man-(1-&gt;3)-[alpha-D-Man-(1-&gt;3)-[alpha-D-Man-(1-&gt;6)]-alpha-D-Man-(1-&gt;6)]-beta-D-Man-(1-&gt;4)-beta-D-GlcNAc-(1-&gt;4)-beta-D-GlcNAc)-L-asparaginyl-[protein] (N-glucan mannose isomer 5A1,2) + 4 beta-D-mannose</text>
        <dbReference type="Rhea" id="RHEA:56008"/>
        <dbReference type="Rhea" id="RHEA-COMP:14356"/>
        <dbReference type="Rhea" id="RHEA-COMP:14367"/>
        <dbReference type="ChEBI" id="CHEBI:15377"/>
        <dbReference type="ChEBI" id="CHEBI:28563"/>
        <dbReference type="ChEBI" id="CHEBI:59087"/>
        <dbReference type="ChEBI" id="CHEBI:139493"/>
        <dbReference type="EC" id="3.2.1.113"/>
    </reaction>
</comment>
<evidence type="ECO:0000256" key="12">
    <source>
        <dbReference type="PIRSR" id="PIRSR601382-3"/>
    </source>
</evidence>
<keyword evidence="15" id="KW-1133">Transmembrane helix</keyword>
<organism evidence="16 17">
    <name type="scientific">Umbelopsis vinacea</name>
    <dbReference type="NCBI Taxonomy" id="44442"/>
    <lineage>
        <taxon>Eukaryota</taxon>
        <taxon>Fungi</taxon>
        <taxon>Fungi incertae sedis</taxon>
        <taxon>Mucoromycota</taxon>
        <taxon>Mucoromycotina</taxon>
        <taxon>Umbelopsidomycetes</taxon>
        <taxon>Umbelopsidales</taxon>
        <taxon>Umbelopsidaceae</taxon>
        <taxon>Umbelopsis</taxon>
    </lineage>
</organism>
<feature type="disulfide bond" evidence="12">
    <location>
        <begin position="399"/>
        <end position="428"/>
    </location>
</feature>
<evidence type="ECO:0000313" key="16">
    <source>
        <dbReference type="EMBL" id="KAG2188126.1"/>
    </source>
</evidence>
<dbReference type="GO" id="GO:0005975">
    <property type="term" value="P:carbohydrate metabolic process"/>
    <property type="evidence" value="ECO:0007669"/>
    <property type="project" value="InterPro"/>
</dbReference>
<evidence type="ECO:0000256" key="6">
    <source>
        <dbReference type="ARBA" id="ARBA00022837"/>
    </source>
</evidence>
<dbReference type="Pfam" id="PF01532">
    <property type="entry name" value="Glyco_hydro_47"/>
    <property type="match status" value="1"/>
</dbReference>